<evidence type="ECO:0000313" key="11">
    <source>
        <dbReference type="Proteomes" id="UP000594260"/>
    </source>
</evidence>
<dbReference type="AlphaFoldDB" id="A0A7M7JSG1"/>
<dbReference type="InterPro" id="IPR036812">
    <property type="entry name" value="NAD(P)_OxRdtase_dom_sf"/>
</dbReference>
<dbReference type="PANTHER" id="PTHR13295">
    <property type="entry name" value="GLUTAMATE CYSTEINE LIGASE REGULATORY SUBUNIT"/>
    <property type="match status" value="1"/>
</dbReference>
<dbReference type="RefSeq" id="XP_022656214.1">
    <property type="nucleotide sequence ID" value="XM_022800479.1"/>
</dbReference>
<evidence type="ECO:0000256" key="1">
    <source>
        <dbReference type="ARBA" id="ARBA00005006"/>
    </source>
</evidence>
<dbReference type="SUPFAM" id="SSF51430">
    <property type="entry name" value="NAD(P)-linked oxidoreductase"/>
    <property type="match status" value="1"/>
</dbReference>
<dbReference type="GO" id="GO:0006750">
    <property type="term" value="P:glutathione biosynthetic process"/>
    <property type="evidence" value="ECO:0007669"/>
    <property type="project" value="UniProtKB-UniPathway"/>
</dbReference>
<dbReference type="GO" id="GO:0030234">
    <property type="term" value="F:enzyme regulator activity"/>
    <property type="evidence" value="ECO:0007669"/>
    <property type="project" value="TreeGrafter"/>
</dbReference>
<evidence type="ECO:0000256" key="2">
    <source>
        <dbReference type="ARBA" id="ARBA00008612"/>
    </source>
</evidence>
<dbReference type="OrthoDB" id="5596051at2759"/>
<evidence type="ECO:0000256" key="6">
    <source>
        <dbReference type="ARBA" id="ARBA00031154"/>
    </source>
</evidence>
<dbReference type="Proteomes" id="UP000594260">
    <property type="component" value="Unplaced"/>
</dbReference>
<dbReference type="Pfam" id="PF00248">
    <property type="entry name" value="Aldo_ket_red"/>
    <property type="match status" value="1"/>
</dbReference>
<evidence type="ECO:0000259" key="9">
    <source>
        <dbReference type="Pfam" id="PF00248"/>
    </source>
</evidence>
<dbReference type="InterPro" id="IPR032963">
    <property type="entry name" value="Gclm"/>
</dbReference>
<feature type="domain" description="NADP-dependent oxidoreductase" evidence="9">
    <location>
        <begin position="101"/>
        <end position="228"/>
    </location>
</feature>
<evidence type="ECO:0000256" key="4">
    <source>
        <dbReference type="ARBA" id="ARBA00022684"/>
    </source>
</evidence>
<evidence type="ECO:0000256" key="5">
    <source>
        <dbReference type="ARBA" id="ARBA00030406"/>
    </source>
</evidence>
<dbReference type="OMA" id="NNLDWCA"/>
<proteinExistence type="inferred from homology"/>
<dbReference type="UniPathway" id="UPA00142">
    <property type="reaction ID" value="UER00209"/>
</dbReference>
<organism evidence="10 11">
    <name type="scientific">Varroa destructor</name>
    <name type="common">Honeybee mite</name>
    <dbReference type="NCBI Taxonomy" id="109461"/>
    <lineage>
        <taxon>Eukaryota</taxon>
        <taxon>Metazoa</taxon>
        <taxon>Ecdysozoa</taxon>
        <taxon>Arthropoda</taxon>
        <taxon>Chelicerata</taxon>
        <taxon>Arachnida</taxon>
        <taxon>Acari</taxon>
        <taxon>Parasitiformes</taxon>
        <taxon>Mesostigmata</taxon>
        <taxon>Gamasina</taxon>
        <taxon>Dermanyssoidea</taxon>
        <taxon>Varroidae</taxon>
        <taxon>Varroa</taxon>
    </lineage>
</organism>
<dbReference type="InterPro" id="IPR023210">
    <property type="entry name" value="NADP_OxRdtase_dom"/>
</dbReference>
<evidence type="ECO:0000256" key="8">
    <source>
        <dbReference type="ARBA" id="ARBA00032926"/>
    </source>
</evidence>
<dbReference type="PANTHER" id="PTHR13295:SF4">
    <property type="entry name" value="GLUTAMATE--CYSTEINE LIGASE REGULATORY SUBUNIT"/>
    <property type="match status" value="1"/>
</dbReference>
<name>A0A7M7JSG1_VARDE</name>
<dbReference type="Gene3D" id="3.20.20.100">
    <property type="entry name" value="NADP-dependent oxidoreductase domain"/>
    <property type="match status" value="1"/>
</dbReference>
<sequence length="295" mass="32620">MAKSLVASGSINKSLVTAKQEKMQSNKTIQATETLLINTGNIIKCKQLTKQLFDTLADEMVESIRHCLASLAESSVNQSPAKSVEYTHENHSSVVSAEDAKNVRTVVKVFLAPGDDDALRQAVEKTLSQLCLQRIDLLLVAFAHPTGSHKLELHHMQPTWSVCESLVSQGVVGSAGVADLDVTQLRDLYQWASKRVKPTTNQLHFESAIALSAEMTEFAAEYNIQLLTHADEIGTAGPVNVKRMLDGFKDDADKWHCSWLTRYTVTFRCRGVLHSKGYIAKIERDISTQKTRGPQ</sequence>
<keyword evidence="11" id="KW-1185">Reference proteome</keyword>
<comment type="pathway">
    <text evidence="1">Sulfur metabolism; glutathione biosynthesis; glutathione from L-cysteine and L-glutamate: step 1/2.</text>
</comment>
<dbReference type="CTD" id="2730"/>
<dbReference type="GO" id="GO:0017109">
    <property type="term" value="C:glutamate-cysteine ligase complex"/>
    <property type="evidence" value="ECO:0007669"/>
    <property type="project" value="TreeGrafter"/>
</dbReference>
<comment type="subunit">
    <text evidence="3">Heterodimer of a catalytic heavy chain and a regulatory light chain.</text>
</comment>
<reference evidence="10" key="1">
    <citation type="submission" date="2021-01" db="UniProtKB">
        <authorList>
            <consortium name="EnsemblMetazoa"/>
        </authorList>
    </citation>
    <scope>IDENTIFICATION</scope>
</reference>
<comment type="similarity">
    <text evidence="2">Belongs to the aldo/keto reductase family. Glutamate--cysteine ligase light chain subfamily.</text>
</comment>
<dbReference type="KEGG" id="vde:111248328"/>
<evidence type="ECO:0000313" key="10">
    <source>
        <dbReference type="EnsemblMetazoa" id="XP_022656214"/>
    </source>
</evidence>
<evidence type="ECO:0000256" key="7">
    <source>
        <dbReference type="ARBA" id="ARBA00031732"/>
    </source>
</evidence>
<protein>
    <recommendedName>
        <fullName evidence="7">GCS light chain</fullName>
    </recommendedName>
    <alternativeName>
        <fullName evidence="5">Gamma-ECS regulatory subunit</fullName>
    </alternativeName>
    <alternativeName>
        <fullName evidence="8">Gamma-glutamylcysteine synthetase regulatory subunit</fullName>
    </alternativeName>
    <alternativeName>
        <fullName evidence="6">Glutamate--cysteine ligase modifier subunit</fullName>
    </alternativeName>
</protein>
<accession>A0A7M7JSG1</accession>
<dbReference type="GO" id="GO:0035226">
    <property type="term" value="F:glutamate-cysteine ligase catalytic subunit binding"/>
    <property type="evidence" value="ECO:0007669"/>
    <property type="project" value="InterPro"/>
</dbReference>
<dbReference type="InParanoid" id="A0A7M7JSG1"/>
<keyword evidence="4" id="KW-0317">Glutathione biosynthesis</keyword>
<dbReference type="EnsemblMetazoa" id="XM_022800479">
    <property type="protein sequence ID" value="XP_022656214"/>
    <property type="gene ID" value="LOC111248328"/>
</dbReference>
<evidence type="ECO:0000256" key="3">
    <source>
        <dbReference type="ARBA" id="ARBA00011532"/>
    </source>
</evidence>
<dbReference type="GeneID" id="111248328"/>
<dbReference type="FunCoup" id="A0A7M7JSG1">
    <property type="interactions" value="1203"/>
</dbReference>